<feature type="compositionally biased region" description="Polar residues" evidence="1">
    <location>
        <begin position="608"/>
        <end position="617"/>
    </location>
</feature>
<name>A0A2Z6QWP9_9GLOM</name>
<dbReference type="EMBL" id="BEXD01000652">
    <property type="protein sequence ID" value="GBB89161.1"/>
    <property type="molecule type" value="Genomic_DNA"/>
</dbReference>
<dbReference type="Proteomes" id="UP000247702">
    <property type="component" value="Unassembled WGS sequence"/>
</dbReference>
<evidence type="ECO:0000313" key="2">
    <source>
        <dbReference type="EMBL" id="GBB89161.1"/>
    </source>
</evidence>
<reference evidence="2 3" key="1">
    <citation type="submission" date="2017-11" db="EMBL/GenBank/DDBJ databases">
        <title>The genome of Rhizophagus clarus HR1 reveals common genetic basis of auxotrophy among arbuscular mycorrhizal fungi.</title>
        <authorList>
            <person name="Kobayashi Y."/>
        </authorList>
    </citation>
    <scope>NUCLEOTIDE SEQUENCE [LARGE SCALE GENOMIC DNA]</scope>
    <source>
        <strain evidence="2 3">HR1</strain>
    </source>
</reference>
<keyword evidence="3" id="KW-1185">Reference proteome</keyword>
<protein>
    <submittedName>
        <fullName evidence="2">Uncharacterized protein</fullName>
    </submittedName>
</protein>
<comment type="caution">
    <text evidence="2">The sequence shown here is derived from an EMBL/GenBank/DDBJ whole genome shotgun (WGS) entry which is preliminary data.</text>
</comment>
<sequence>MQRYTRNAHHLQRSRGDIGLLEYNRDMLQNNPPNQINMALPAGFVLPEFHGSEQDHEDFVDQFVAYINLANINDNAQILQNVLDNSDIGANIGAIREDWSTAGGWPTNAVPVVVNAGGGVPVILAGIRAGQKLFQIKKYYPTANRYVRMLEIGSLKQGAHESVASFWAKIQKYGDQLGYTDAQKKTYFLSGVRENIREEVYRIGQHRPINDILDNLAELELRQGVLGLPPSYLNYIPTPPINSNIAPQQQGISLADIQKIFQDAQVQQKTENQALIKKITELESQMAQQAQVPTPQTVEPVRQPKGPPSSLKTEEGLKNYYVAEYLKEVGLLNKEDLDSDYPVKPFQRPCPQRSNNSARFDRIEEGLDETRDAVNQLTNQFQKLNIWGLCNRKNTPPGSDNEGDGYDEENNIWTGYDPPPKKNSQPEMYDQLLSKLSPPIRKMCLSRKAQEEESKESDEWLSSLQYLNANINDLTISKSFLDPGSEFGDINNPAIEALGWKADKPSNFAIKGNFKHITDSLGWYTDVPVTLKDKENKTVTVIGNFVHIDNGETEPMLFFGMSNIRKLQGVPEPNKNQFRIKLHGKAYIIPTFSKALVVKDSLKKDQDQASTNTSSPTSEEDLKKSVKNLKSD</sequence>
<gene>
    <name evidence="2" type="ORF">RclHR1_15850005</name>
</gene>
<accession>A0A2Z6QWP9</accession>
<organism evidence="2 3">
    <name type="scientific">Rhizophagus clarus</name>
    <dbReference type="NCBI Taxonomy" id="94130"/>
    <lineage>
        <taxon>Eukaryota</taxon>
        <taxon>Fungi</taxon>
        <taxon>Fungi incertae sedis</taxon>
        <taxon>Mucoromycota</taxon>
        <taxon>Glomeromycotina</taxon>
        <taxon>Glomeromycetes</taxon>
        <taxon>Glomerales</taxon>
        <taxon>Glomeraceae</taxon>
        <taxon>Rhizophagus</taxon>
    </lineage>
</organism>
<evidence type="ECO:0000256" key="1">
    <source>
        <dbReference type="SAM" id="MobiDB-lite"/>
    </source>
</evidence>
<dbReference type="AlphaFoldDB" id="A0A2Z6QWP9"/>
<feature type="region of interest" description="Disordered" evidence="1">
    <location>
        <begin position="291"/>
        <end position="313"/>
    </location>
</feature>
<feature type="compositionally biased region" description="Basic and acidic residues" evidence="1">
    <location>
        <begin position="620"/>
        <end position="632"/>
    </location>
</feature>
<proteinExistence type="predicted"/>
<feature type="region of interest" description="Disordered" evidence="1">
    <location>
        <begin position="602"/>
        <end position="632"/>
    </location>
</feature>
<dbReference type="STRING" id="94130.A0A2Z6QWP9"/>
<evidence type="ECO:0000313" key="3">
    <source>
        <dbReference type="Proteomes" id="UP000247702"/>
    </source>
</evidence>